<reference evidence="1 2" key="1">
    <citation type="submission" date="2024-02" db="EMBL/GenBank/DDBJ databases">
        <title>Herpetosiphon gulosus NBRC 112829.</title>
        <authorList>
            <person name="Ichikawa N."/>
            <person name="Katano-Makiyama Y."/>
            <person name="Hidaka K."/>
        </authorList>
    </citation>
    <scope>NUCLEOTIDE SEQUENCE [LARGE SCALE GENOMIC DNA]</scope>
    <source>
        <strain evidence="1 2">NBRC 112829</strain>
    </source>
</reference>
<sequence length="44" mass="4857">MSIIPHVSDAMQTLLTTTTETVAATLGYVKRADRATLMWSRFNG</sequence>
<evidence type="ECO:0000313" key="2">
    <source>
        <dbReference type="Proteomes" id="UP001428290"/>
    </source>
</evidence>
<dbReference type="RefSeq" id="WP_345725139.1">
    <property type="nucleotide sequence ID" value="NZ_BAABRU010000071.1"/>
</dbReference>
<dbReference type="Proteomes" id="UP001428290">
    <property type="component" value="Unassembled WGS sequence"/>
</dbReference>
<name>A0ABP9X891_9CHLR</name>
<keyword evidence="2" id="KW-1185">Reference proteome</keyword>
<protein>
    <submittedName>
        <fullName evidence="1">Uncharacterized protein</fullName>
    </submittedName>
</protein>
<dbReference type="EMBL" id="BAABRU010000071">
    <property type="protein sequence ID" value="GAA5531594.1"/>
    <property type="molecule type" value="Genomic_DNA"/>
</dbReference>
<proteinExistence type="predicted"/>
<accession>A0ABP9X891</accession>
<comment type="caution">
    <text evidence="1">The sequence shown here is derived from an EMBL/GenBank/DDBJ whole genome shotgun (WGS) entry which is preliminary data.</text>
</comment>
<organism evidence="1 2">
    <name type="scientific">Herpetosiphon gulosus</name>
    <dbReference type="NCBI Taxonomy" id="1973496"/>
    <lineage>
        <taxon>Bacteria</taxon>
        <taxon>Bacillati</taxon>
        <taxon>Chloroflexota</taxon>
        <taxon>Chloroflexia</taxon>
        <taxon>Herpetosiphonales</taxon>
        <taxon>Herpetosiphonaceae</taxon>
        <taxon>Herpetosiphon</taxon>
    </lineage>
</organism>
<evidence type="ECO:0000313" key="1">
    <source>
        <dbReference type="EMBL" id="GAA5531594.1"/>
    </source>
</evidence>
<gene>
    <name evidence="1" type="ORF">Hgul01_05419</name>
</gene>